<dbReference type="EMBL" id="BK003709">
    <property type="protein sequence ID" value="DAA02407.1"/>
    <property type="molecule type" value="Genomic_DNA"/>
</dbReference>
<reference evidence="2" key="1">
    <citation type="journal article" date="2003" name="Genome Biol.">
        <title>An integrated gene annotation and transcriptional profiling approach towards the full gene content of the Drosophila genome.</title>
        <authorList>
            <person name="Hild M."/>
            <person name="Beckmann B."/>
            <person name="Haas S.A."/>
            <person name="Koch B."/>
            <person name="Solovyev V."/>
            <person name="Busold C."/>
            <person name="Fellenberg K."/>
            <person name="Boutros M."/>
            <person name="Vingron M."/>
            <person name="Sauer F."/>
            <person name="Hoheisel J.D."/>
            <person name="Paro R."/>
        </authorList>
    </citation>
    <scope>NUCLEOTIDE SEQUENCE</scope>
</reference>
<sequence length="69" mass="7425">MKANRQATNPHRSCKQSAGAGKSALKENLNQLEAPAEGLSSSLSSRQLKTTGRHEEFLHLQETACGESC</sequence>
<gene>
    <name evidence="2" type="ORF">HDC05687</name>
</gene>
<proteinExistence type="predicted"/>
<feature type="compositionally biased region" description="Polar residues" evidence="1">
    <location>
        <begin position="1"/>
        <end position="11"/>
    </location>
</feature>
<protein>
    <submittedName>
        <fullName evidence="2">HDC05687</fullName>
    </submittedName>
</protein>
<evidence type="ECO:0000256" key="1">
    <source>
        <dbReference type="SAM" id="MobiDB-lite"/>
    </source>
</evidence>
<name>Q6IGQ7_DROME</name>
<dbReference type="AlphaFoldDB" id="Q6IGQ7"/>
<feature type="compositionally biased region" description="Polar residues" evidence="1">
    <location>
        <begin position="39"/>
        <end position="50"/>
    </location>
</feature>
<evidence type="ECO:0000313" key="2">
    <source>
        <dbReference type="EMBL" id="DAA02407.1"/>
    </source>
</evidence>
<accession>Q6IGQ7</accession>
<feature type="region of interest" description="Disordered" evidence="1">
    <location>
        <begin position="1"/>
        <end position="55"/>
    </location>
</feature>
<organism evidence="2">
    <name type="scientific">Drosophila melanogaster</name>
    <name type="common">Fruit fly</name>
    <dbReference type="NCBI Taxonomy" id="7227"/>
    <lineage>
        <taxon>Eukaryota</taxon>
        <taxon>Metazoa</taxon>
        <taxon>Ecdysozoa</taxon>
        <taxon>Arthropoda</taxon>
        <taxon>Hexapoda</taxon>
        <taxon>Insecta</taxon>
        <taxon>Pterygota</taxon>
        <taxon>Neoptera</taxon>
        <taxon>Endopterygota</taxon>
        <taxon>Diptera</taxon>
        <taxon>Brachycera</taxon>
        <taxon>Muscomorpha</taxon>
        <taxon>Ephydroidea</taxon>
        <taxon>Drosophilidae</taxon>
        <taxon>Drosophila</taxon>
        <taxon>Sophophora</taxon>
    </lineage>
</organism>